<evidence type="ECO:0008006" key="3">
    <source>
        <dbReference type="Google" id="ProtNLM"/>
    </source>
</evidence>
<protein>
    <recommendedName>
        <fullName evidence="3">F5/8 type C domain-containing protein</fullName>
    </recommendedName>
</protein>
<organism evidence="1 2">
    <name type="scientific">Actinokineospora diospyrosa</name>
    <dbReference type="NCBI Taxonomy" id="103728"/>
    <lineage>
        <taxon>Bacteria</taxon>
        <taxon>Bacillati</taxon>
        <taxon>Actinomycetota</taxon>
        <taxon>Actinomycetes</taxon>
        <taxon>Pseudonocardiales</taxon>
        <taxon>Pseudonocardiaceae</taxon>
        <taxon>Actinokineospora</taxon>
    </lineage>
</organism>
<dbReference type="Gene3D" id="2.60.120.260">
    <property type="entry name" value="Galactose-binding domain-like"/>
    <property type="match status" value="1"/>
</dbReference>
<proteinExistence type="predicted"/>
<sequence>MHYREITRVVVHTSAGAPLRDFDIQVLNQSEKWWDTVRTVDYATTTTFTVTFPPRVARGVRVVAKVGPSDQPDQVRVAEIQAFAR</sequence>
<name>A0ABT1I658_9PSEU</name>
<dbReference type="InterPro" id="IPR008979">
    <property type="entry name" value="Galactose-bd-like_sf"/>
</dbReference>
<reference evidence="1 2" key="1">
    <citation type="submission" date="2022-06" db="EMBL/GenBank/DDBJ databases">
        <title>Genomic Encyclopedia of Archaeal and Bacterial Type Strains, Phase II (KMG-II): from individual species to whole genera.</title>
        <authorList>
            <person name="Goeker M."/>
        </authorList>
    </citation>
    <scope>NUCLEOTIDE SEQUENCE [LARGE SCALE GENOMIC DNA]</scope>
    <source>
        <strain evidence="1 2">DSM 44255</strain>
    </source>
</reference>
<keyword evidence="2" id="KW-1185">Reference proteome</keyword>
<accession>A0ABT1I658</accession>
<evidence type="ECO:0000313" key="1">
    <source>
        <dbReference type="EMBL" id="MCP2268104.1"/>
    </source>
</evidence>
<dbReference type="EMBL" id="JAMTCO010000002">
    <property type="protein sequence ID" value="MCP2268104.1"/>
    <property type="molecule type" value="Genomic_DNA"/>
</dbReference>
<evidence type="ECO:0000313" key="2">
    <source>
        <dbReference type="Proteomes" id="UP001205185"/>
    </source>
</evidence>
<dbReference type="SUPFAM" id="SSF49785">
    <property type="entry name" value="Galactose-binding domain-like"/>
    <property type="match status" value="1"/>
</dbReference>
<dbReference type="Proteomes" id="UP001205185">
    <property type="component" value="Unassembled WGS sequence"/>
</dbReference>
<comment type="caution">
    <text evidence="1">The sequence shown here is derived from an EMBL/GenBank/DDBJ whole genome shotgun (WGS) entry which is preliminary data.</text>
</comment>
<gene>
    <name evidence="1" type="ORF">LV75_000590</name>
</gene>